<evidence type="ECO:0000313" key="3">
    <source>
        <dbReference type="Proteomes" id="UP000019024"/>
    </source>
</evidence>
<organism evidence="2 3">
    <name type="scientific">Halostagnicola larsenii XH-48</name>
    <dbReference type="NCBI Taxonomy" id="797299"/>
    <lineage>
        <taxon>Archaea</taxon>
        <taxon>Methanobacteriati</taxon>
        <taxon>Methanobacteriota</taxon>
        <taxon>Stenosarchaea group</taxon>
        <taxon>Halobacteria</taxon>
        <taxon>Halobacteriales</taxon>
        <taxon>Natrialbaceae</taxon>
        <taxon>Halostagnicola</taxon>
    </lineage>
</organism>
<keyword evidence="3" id="KW-1185">Reference proteome</keyword>
<dbReference type="AlphaFoldDB" id="W0JV54"/>
<protein>
    <submittedName>
        <fullName evidence="2">Uncharacterized protein</fullName>
    </submittedName>
</protein>
<feature type="compositionally biased region" description="Polar residues" evidence="1">
    <location>
        <begin position="85"/>
        <end position="95"/>
    </location>
</feature>
<reference evidence="2 3" key="1">
    <citation type="submission" date="2014-01" db="EMBL/GenBank/DDBJ databases">
        <authorList>
            <consortium name="DOE Joint Genome Institute"/>
            <person name="Anderson I."/>
            <person name="Huntemann M."/>
            <person name="Han J."/>
            <person name="Chen A."/>
            <person name="Kyrpides N."/>
            <person name="Mavromatis K."/>
            <person name="Markowitz V."/>
            <person name="Palaniappan K."/>
            <person name="Ivanova N."/>
            <person name="Schaumberg A."/>
            <person name="Pati A."/>
            <person name="Liolios K."/>
            <person name="Nordberg H.P."/>
            <person name="Cantor M.N."/>
            <person name="Hua S.X."/>
            <person name="Woyke T."/>
        </authorList>
    </citation>
    <scope>NUCLEOTIDE SEQUENCE [LARGE SCALE GENOMIC DNA]</scope>
    <source>
        <strain evidence="2 3">XH-48</strain>
    </source>
</reference>
<proteinExistence type="predicted"/>
<dbReference type="Proteomes" id="UP000019024">
    <property type="component" value="Chromosome"/>
</dbReference>
<evidence type="ECO:0000313" key="2">
    <source>
        <dbReference type="EMBL" id="AHG01150.1"/>
    </source>
</evidence>
<feature type="region of interest" description="Disordered" evidence="1">
    <location>
        <begin position="1"/>
        <end position="31"/>
    </location>
</feature>
<sequence>MLVPPKLGIDQRRLERTGRPPAGDSRAPQEYARDSRVSWVEVSIHEAGETVVIEPADTPEQIIERTAVSLRKLLPNSGKRPRLTKPSTRLRSATALSFEAAR</sequence>
<accession>W0JV54</accession>
<evidence type="ECO:0000256" key="1">
    <source>
        <dbReference type="SAM" id="MobiDB-lite"/>
    </source>
</evidence>
<dbReference type="HOGENOM" id="CLU_2270955_0_0_2"/>
<dbReference type="KEGG" id="hlr:HALLA_18135"/>
<name>W0JV54_9EURY</name>
<dbReference type="EMBL" id="CP007055">
    <property type="protein sequence ID" value="AHG01150.1"/>
    <property type="molecule type" value="Genomic_DNA"/>
</dbReference>
<feature type="compositionally biased region" description="Basic and acidic residues" evidence="1">
    <location>
        <begin position="9"/>
        <end position="18"/>
    </location>
</feature>
<feature type="region of interest" description="Disordered" evidence="1">
    <location>
        <begin position="74"/>
        <end position="102"/>
    </location>
</feature>
<gene>
    <name evidence="2" type="ORF">HALLA_18135</name>
</gene>